<proteinExistence type="predicted"/>
<evidence type="ECO:0000256" key="2">
    <source>
        <dbReference type="ARBA" id="ARBA00022842"/>
    </source>
</evidence>
<evidence type="ECO:0000313" key="5">
    <source>
        <dbReference type="EMBL" id="KAE9545262.1"/>
    </source>
</evidence>
<dbReference type="InterPro" id="IPR000941">
    <property type="entry name" value="Enolase"/>
</dbReference>
<feature type="chain" id="PRO_5026332814" description="Enolase" evidence="3">
    <location>
        <begin position="17"/>
        <end position="287"/>
    </location>
</feature>
<accession>A0A6G0UAD8</accession>
<organism evidence="5 6">
    <name type="scientific">Aphis glycines</name>
    <name type="common">Soybean aphid</name>
    <dbReference type="NCBI Taxonomy" id="307491"/>
    <lineage>
        <taxon>Eukaryota</taxon>
        <taxon>Metazoa</taxon>
        <taxon>Ecdysozoa</taxon>
        <taxon>Arthropoda</taxon>
        <taxon>Hexapoda</taxon>
        <taxon>Insecta</taxon>
        <taxon>Pterygota</taxon>
        <taxon>Neoptera</taxon>
        <taxon>Paraneoptera</taxon>
        <taxon>Hemiptera</taxon>
        <taxon>Sternorrhyncha</taxon>
        <taxon>Aphidomorpha</taxon>
        <taxon>Aphidoidea</taxon>
        <taxon>Aphididae</taxon>
        <taxon>Aphidini</taxon>
        <taxon>Aphis</taxon>
        <taxon>Aphis</taxon>
    </lineage>
</organism>
<dbReference type="AlphaFoldDB" id="A0A6G0UAD8"/>
<dbReference type="GO" id="GO:0004634">
    <property type="term" value="F:phosphopyruvate hydratase activity"/>
    <property type="evidence" value="ECO:0007669"/>
    <property type="project" value="InterPro"/>
</dbReference>
<dbReference type="Gene3D" id="3.30.390.10">
    <property type="entry name" value="Enolase-like, N-terminal domain"/>
    <property type="match status" value="1"/>
</dbReference>
<dbReference type="GO" id="GO:0000287">
    <property type="term" value="F:magnesium ion binding"/>
    <property type="evidence" value="ECO:0007669"/>
    <property type="project" value="InterPro"/>
</dbReference>
<sequence>MRCNCVFGPLILPCLAKLPLTVDSVRRFMFEISNPLINFRPTTTILKQYNAVRDIHCSYDNETLISKIEARSIFDTRGNPTVKVDLNINNGQVFRAAVPSGASTGIYEALELRDIDKCNYLGKGVNIAVDNINNIIAPALIKAKRPRQRPVFVGGAEVTQLTVFPTYLQSSAIYKHKTIPRPCIKVAAWVASKYESVNGWVPLCCTLGAVWIIIIYYRRVKFESNDRYHFIRKTILNEDDFLTYGKSRIELSTLSYLYKNCYELYLQNNFQIFMVLSNFCQYLNFKC</sequence>
<name>A0A6G0UAD8_APHGL</name>
<dbReference type="SUPFAM" id="SSF54826">
    <property type="entry name" value="Enolase N-terminal domain-like"/>
    <property type="match status" value="1"/>
</dbReference>
<dbReference type="Proteomes" id="UP000475862">
    <property type="component" value="Unassembled WGS sequence"/>
</dbReference>
<feature type="signal peptide" evidence="3">
    <location>
        <begin position="1"/>
        <end position="16"/>
    </location>
</feature>
<keyword evidence="3" id="KW-0732">Signal</keyword>
<evidence type="ECO:0000313" key="6">
    <source>
        <dbReference type="Proteomes" id="UP000475862"/>
    </source>
</evidence>
<dbReference type="PANTHER" id="PTHR11902">
    <property type="entry name" value="ENOLASE"/>
    <property type="match status" value="1"/>
</dbReference>
<dbReference type="SMART" id="SM01193">
    <property type="entry name" value="Enolase_N"/>
    <property type="match status" value="1"/>
</dbReference>
<dbReference type="InterPro" id="IPR029017">
    <property type="entry name" value="Enolase-like_N"/>
</dbReference>
<dbReference type="EMBL" id="VYZN01000001">
    <property type="protein sequence ID" value="KAE9545262.1"/>
    <property type="molecule type" value="Genomic_DNA"/>
</dbReference>
<feature type="domain" description="Enolase N-terminal" evidence="4">
    <location>
        <begin position="65"/>
        <end position="168"/>
    </location>
</feature>
<dbReference type="PANTHER" id="PTHR11902:SF1">
    <property type="entry name" value="ENOLASE"/>
    <property type="match status" value="1"/>
</dbReference>
<gene>
    <name evidence="5" type="ORF">AGLY_000805</name>
</gene>
<evidence type="ECO:0000259" key="4">
    <source>
        <dbReference type="SMART" id="SM01193"/>
    </source>
</evidence>
<keyword evidence="6" id="KW-1185">Reference proteome</keyword>
<protein>
    <recommendedName>
        <fullName evidence="1">Enolase</fullName>
    </recommendedName>
</protein>
<dbReference type="Pfam" id="PF03952">
    <property type="entry name" value="Enolase_N"/>
    <property type="match status" value="1"/>
</dbReference>
<dbReference type="InterPro" id="IPR020811">
    <property type="entry name" value="Enolase_N"/>
</dbReference>
<comment type="caution">
    <text evidence="5">The sequence shown here is derived from an EMBL/GenBank/DDBJ whole genome shotgun (WGS) entry which is preliminary data.</text>
</comment>
<evidence type="ECO:0000256" key="3">
    <source>
        <dbReference type="SAM" id="SignalP"/>
    </source>
</evidence>
<reference evidence="5 6" key="1">
    <citation type="submission" date="2019-08" db="EMBL/GenBank/DDBJ databases">
        <title>The genome of the soybean aphid Biotype 1, its phylome, world population structure and adaptation to the North American continent.</title>
        <authorList>
            <person name="Giordano R."/>
            <person name="Donthu R.K."/>
            <person name="Hernandez A.G."/>
            <person name="Wright C.L."/>
            <person name="Zimin A.V."/>
        </authorList>
    </citation>
    <scope>NUCLEOTIDE SEQUENCE [LARGE SCALE GENOMIC DNA]</scope>
    <source>
        <tissue evidence="5">Whole aphids</tissue>
    </source>
</reference>
<dbReference type="GO" id="GO:0000015">
    <property type="term" value="C:phosphopyruvate hydratase complex"/>
    <property type="evidence" value="ECO:0007669"/>
    <property type="project" value="InterPro"/>
</dbReference>
<keyword evidence="2" id="KW-0460">Magnesium</keyword>
<evidence type="ECO:0000256" key="1">
    <source>
        <dbReference type="ARBA" id="ARBA00017068"/>
    </source>
</evidence>
<dbReference type="GO" id="GO:0006096">
    <property type="term" value="P:glycolytic process"/>
    <property type="evidence" value="ECO:0007669"/>
    <property type="project" value="InterPro"/>
</dbReference>
<dbReference type="OrthoDB" id="1739814at2759"/>